<sequence>MYSKLKMLPLVLAATTALVAPAAAIERSAPEPAYLTDTIPAPKDVAYPGTMVLNVDATDIDRAILRVKQAIPVAEAGPMTLLFPKWLPGKHGPRGEIEKLAGLKIMAGGKVLPWRRDNLDVYAFHIDVPQGTSQLDVSFEFLGATNKPQGRITITPAMMNIQWEQVSLYPAGYFTRRIPISATVTYPDGWKAASGLPSTATGSTYRYETTDYETLVDSPVFAGKYFRQERLSPRVRLNIVADEAKFLEAKPEQIEAHRKLVDQAVKLFGAQHYDNYEFLLALTDKMGGIGLEHHRSSENGVNPEYFTEWNKGPGRRNLLPHEFTHSWNGKFRRPAGNWTPDFNTPMNDDLLWVYEGQTQFWGYVLGARSGLFTKQETLDALAAIAANLDIRRGRDWRALQDTTNDPVITARSPKGWVSFQRSEDYYNEGMLVWLEVDSLLRAQSGGRKSMDDFARAFFGQKDGDWGIDTFEFKDVVATLNSIVPYDWDAFLTTRLGEKAKGAPFNGFVNGGYRLTYVDEPTPFIKDQERTSKAIDLSYSIGLTSKGGEITQVIWDGPAFNAGLAIGSKILAVDGMAYSDDRLKEAIRAAKGGKEPIRLLVQSGDRFRDIAIEWNGGLRYPKLEKTGSGTGTLDLLLTARK</sequence>
<dbReference type="InterPro" id="IPR001478">
    <property type="entry name" value="PDZ"/>
</dbReference>
<dbReference type="Pfam" id="PF17899">
    <property type="entry name" value="Peptidase_M61_N"/>
    <property type="match status" value="1"/>
</dbReference>
<evidence type="ECO:0000313" key="3">
    <source>
        <dbReference type="EMBL" id="OHT19621.1"/>
    </source>
</evidence>
<keyword evidence="3" id="KW-0378">Hydrolase</keyword>
<feature type="chain" id="PRO_5013023635" evidence="1">
    <location>
        <begin position="23"/>
        <end position="640"/>
    </location>
</feature>
<dbReference type="GO" id="GO:0004177">
    <property type="term" value="F:aminopeptidase activity"/>
    <property type="evidence" value="ECO:0007669"/>
    <property type="project" value="UniProtKB-KW"/>
</dbReference>
<keyword evidence="4" id="KW-1185">Reference proteome</keyword>
<reference evidence="3 4" key="1">
    <citation type="submission" date="2016-09" db="EMBL/GenBank/DDBJ databases">
        <title>Metabolic pathway, cell adaptation mechanisms and a novel monoxygenase revealed through proteogenomic-transcription analysis of a Sphingomonas haloaromaticamans strain degrading the fungicide ortho-phenylphenol.</title>
        <authorList>
            <person name="Perruchon C."/>
            <person name="Papadopoulou E.S."/>
            <person name="Rousidou C."/>
            <person name="Vasileiadis S."/>
            <person name="Tanou G."/>
            <person name="Amoutzias G."/>
            <person name="Molassiotis A."/>
            <person name="Karpouzas D.G."/>
        </authorList>
    </citation>
    <scope>NUCLEOTIDE SEQUENCE [LARGE SCALE GENOMIC DNA]</scope>
    <source>
        <strain evidence="3 4">P3</strain>
    </source>
</reference>
<feature type="domain" description="PDZ" evidence="2">
    <location>
        <begin position="523"/>
        <end position="604"/>
    </location>
</feature>
<keyword evidence="3" id="KW-0645">Protease</keyword>
<accession>A0A1S1HDL8</accession>
<dbReference type="EMBL" id="MIPT01000001">
    <property type="protein sequence ID" value="OHT19621.1"/>
    <property type="molecule type" value="Genomic_DNA"/>
</dbReference>
<feature type="signal peptide" evidence="1">
    <location>
        <begin position="1"/>
        <end position="22"/>
    </location>
</feature>
<dbReference type="InterPro" id="IPR024191">
    <property type="entry name" value="Peptidase_M61"/>
</dbReference>
<dbReference type="PIRSF" id="PIRSF016493">
    <property type="entry name" value="Glycyl_aminpptds"/>
    <property type="match status" value="1"/>
</dbReference>
<keyword evidence="3" id="KW-0031">Aminopeptidase</keyword>
<evidence type="ECO:0000313" key="4">
    <source>
        <dbReference type="Proteomes" id="UP000179467"/>
    </source>
</evidence>
<dbReference type="InterPro" id="IPR040756">
    <property type="entry name" value="Peptidase_M61_N"/>
</dbReference>
<dbReference type="InterPro" id="IPR036034">
    <property type="entry name" value="PDZ_sf"/>
</dbReference>
<keyword evidence="1" id="KW-0732">Signal</keyword>
<proteinExistence type="predicted"/>
<dbReference type="Proteomes" id="UP000179467">
    <property type="component" value="Unassembled WGS sequence"/>
</dbReference>
<dbReference type="AlphaFoldDB" id="A0A1S1HDL8"/>
<dbReference type="PROSITE" id="PS50106">
    <property type="entry name" value="PDZ"/>
    <property type="match status" value="1"/>
</dbReference>
<comment type="caution">
    <text evidence="3">The sequence shown here is derived from an EMBL/GenBank/DDBJ whole genome shotgun (WGS) entry which is preliminary data.</text>
</comment>
<dbReference type="SUPFAM" id="SSF50156">
    <property type="entry name" value="PDZ domain-like"/>
    <property type="match status" value="1"/>
</dbReference>
<gene>
    <name evidence="3" type="ORF">BHE75_01608</name>
</gene>
<name>A0A1S1HDL8_9SPHN</name>
<dbReference type="RefSeq" id="WP_191225163.1">
    <property type="nucleotide sequence ID" value="NZ_MIPT01000001.1"/>
</dbReference>
<evidence type="ECO:0000259" key="2">
    <source>
        <dbReference type="PROSITE" id="PS50106"/>
    </source>
</evidence>
<dbReference type="InterPro" id="IPR027268">
    <property type="entry name" value="Peptidase_M4/M1_CTD_sf"/>
</dbReference>
<dbReference type="Pfam" id="PF05299">
    <property type="entry name" value="Peptidase_M61"/>
    <property type="match status" value="1"/>
</dbReference>
<dbReference type="InterPro" id="IPR007963">
    <property type="entry name" value="Peptidase_M61_catalytic"/>
</dbReference>
<dbReference type="Gene3D" id="2.30.42.10">
    <property type="match status" value="1"/>
</dbReference>
<dbReference type="Gene3D" id="2.60.40.3650">
    <property type="match status" value="1"/>
</dbReference>
<protein>
    <submittedName>
        <fullName evidence="3">M61 glycyl aminopeptidase</fullName>
    </submittedName>
</protein>
<dbReference type="SMART" id="SM00228">
    <property type="entry name" value="PDZ"/>
    <property type="match status" value="1"/>
</dbReference>
<dbReference type="Gene3D" id="1.10.390.10">
    <property type="entry name" value="Neutral Protease Domain 2"/>
    <property type="match status" value="1"/>
</dbReference>
<organism evidence="3 4">
    <name type="scientific">Edaphosphingomonas haloaromaticamans</name>
    <dbReference type="NCBI Taxonomy" id="653954"/>
    <lineage>
        <taxon>Bacteria</taxon>
        <taxon>Pseudomonadati</taxon>
        <taxon>Pseudomonadota</taxon>
        <taxon>Alphaproteobacteria</taxon>
        <taxon>Sphingomonadales</taxon>
        <taxon>Rhizorhabdaceae</taxon>
        <taxon>Edaphosphingomonas</taxon>
    </lineage>
</organism>
<evidence type="ECO:0000256" key="1">
    <source>
        <dbReference type="SAM" id="SignalP"/>
    </source>
</evidence>